<keyword evidence="4" id="KW-1185">Reference proteome</keyword>
<dbReference type="GO" id="GO:0016757">
    <property type="term" value="F:glycosyltransferase activity"/>
    <property type="evidence" value="ECO:0007669"/>
    <property type="project" value="InterPro"/>
</dbReference>
<evidence type="ECO:0000259" key="1">
    <source>
        <dbReference type="Pfam" id="PF00534"/>
    </source>
</evidence>
<name>A0A4U1J6E3_9BACT</name>
<dbReference type="CDD" id="cd03802">
    <property type="entry name" value="GT4_AviGT4-like"/>
    <property type="match status" value="1"/>
</dbReference>
<dbReference type="Gene3D" id="3.40.50.2000">
    <property type="entry name" value="Glycogen Phosphorylase B"/>
    <property type="match status" value="2"/>
</dbReference>
<organism evidence="3 4">
    <name type="scientific">Polyangium fumosum</name>
    <dbReference type="NCBI Taxonomy" id="889272"/>
    <lineage>
        <taxon>Bacteria</taxon>
        <taxon>Pseudomonadati</taxon>
        <taxon>Myxococcota</taxon>
        <taxon>Polyangia</taxon>
        <taxon>Polyangiales</taxon>
        <taxon>Polyangiaceae</taxon>
        <taxon>Polyangium</taxon>
    </lineage>
</organism>
<evidence type="ECO:0000259" key="2">
    <source>
        <dbReference type="Pfam" id="PF13439"/>
    </source>
</evidence>
<protein>
    <submittedName>
        <fullName evidence="3">Glycosyltransferase family 4 protein</fullName>
    </submittedName>
</protein>
<evidence type="ECO:0000313" key="4">
    <source>
        <dbReference type="Proteomes" id="UP000309215"/>
    </source>
</evidence>
<dbReference type="AlphaFoldDB" id="A0A4U1J6E3"/>
<dbReference type="PANTHER" id="PTHR12526:SF595">
    <property type="entry name" value="BLL5217 PROTEIN"/>
    <property type="match status" value="1"/>
</dbReference>
<dbReference type="Proteomes" id="UP000309215">
    <property type="component" value="Unassembled WGS sequence"/>
</dbReference>
<dbReference type="InterPro" id="IPR001296">
    <property type="entry name" value="Glyco_trans_1"/>
</dbReference>
<accession>A0A4U1J6E3</accession>
<gene>
    <name evidence="3" type="ORF">E8A74_27775</name>
</gene>
<keyword evidence="3" id="KW-0808">Transferase</keyword>
<dbReference type="OrthoDB" id="9767517at2"/>
<feature type="domain" description="Glycosyl transferase family 1" evidence="1">
    <location>
        <begin position="165"/>
        <end position="298"/>
    </location>
</feature>
<evidence type="ECO:0000313" key="3">
    <source>
        <dbReference type="EMBL" id="TKD02704.1"/>
    </source>
</evidence>
<proteinExistence type="predicted"/>
<dbReference type="Pfam" id="PF00534">
    <property type="entry name" value="Glycos_transf_1"/>
    <property type="match status" value="1"/>
</dbReference>
<dbReference type="Pfam" id="PF13439">
    <property type="entry name" value="Glyco_transf_4"/>
    <property type="match status" value="1"/>
</dbReference>
<reference evidence="3 4" key="1">
    <citation type="submission" date="2019-04" db="EMBL/GenBank/DDBJ databases">
        <authorList>
            <person name="Li Y."/>
            <person name="Wang J."/>
        </authorList>
    </citation>
    <scope>NUCLEOTIDE SEQUENCE [LARGE SCALE GENOMIC DNA]</scope>
    <source>
        <strain evidence="3 4">DSM 14668</strain>
    </source>
</reference>
<comment type="caution">
    <text evidence="3">The sequence shown here is derived from an EMBL/GenBank/DDBJ whole genome shotgun (WGS) entry which is preliminary data.</text>
</comment>
<dbReference type="EMBL" id="SSMQ01000033">
    <property type="protein sequence ID" value="TKD02704.1"/>
    <property type="molecule type" value="Genomic_DNA"/>
</dbReference>
<dbReference type="PANTHER" id="PTHR12526">
    <property type="entry name" value="GLYCOSYLTRANSFERASE"/>
    <property type="match status" value="1"/>
</dbReference>
<sequence>MRIAMISTPFIRMPPIGYGGTELFCYELAEELDTRGHAVTVFTTGDSITSCRKRALYHRPVWPPTAADEVNHVAWALAEIARGTFDVVHLNSPLGLPVSAFLRVPIVYTLHHHREESFSRIYASHPQVYYVAISQRQLDLEVPLGRARVIHHGLSPNRYPPSLHDDGYLAHIGRYCEEKGTHLALDLARLVDMPIHLGGRTHPQDRAFYEEHIAPRLDLPGVLDHGEVDHEQKVRILSGARALVCPLLWEEPFGLVAVEAMLCGTPVIGFARGSFPEIVDEGVTGFLVPPDDLDALARVACSPELAHFDRLQCAHRARDRFSTSVMATAYESVYRRAVALGHAARARVA</sequence>
<dbReference type="SUPFAM" id="SSF53756">
    <property type="entry name" value="UDP-Glycosyltransferase/glycogen phosphorylase"/>
    <property type="match status" value="1"/>
</dbReference>
<dbReference type="InterPro" id="IPR028098">
    <property type="entry name" value="Glyco_trans_4-like_N"/>
</dbReference>
<dbReference type="RefSeq" id="WP_136932110.1">
    <property type="nucleotide sequence ID" value="NZ_SSMQ01000033.1"/>
</dbReference>
<feature type="domain" description="Glycosyltransferase subfamily 4-like N-terminal" evidence="2">
    <location>
        <begin position="18"/>
        <end position="132"/>
    </location>
</feature>